<keyword evidence="5 6" id="KW-0472">Membrane</keyword>
<dbReference type="GO" id="GO:0016020">
    <property type="term" value="C:membrane"/>
    <property type="evidence" value="ECO:0007669"/>
    <property type="project" value="UniProtKB-SubCell"/>
</dbReference>
<dbReference type="GO" id="GO:0005315">
    <property type="term" value="F:phosphate transmembrane transporter activity"/>
    <property type="evidence" value="ECO:0007669"/>
    <property type="project" value="InterPro"/>
</dbReference>
<evidence type="ECO:0000313" key="7">
    <source>
        <dbReference type="EMBL" id="GAJ14824.1"/>
    </source>
</evidence>
<feature type="transmembrane region" description="Helical" evidence="6">
    <location>
        <begin position="38"/>
        <end position="57"/>
    </location>
</feature>
<reference evidence="7" key="1">
    <citation type="journal article" date="2014" name="Front. Microbiol.">
        <title>High frequency of phylogenetically diverse reductive dehalogenase-homologous genes in deep subseafloor sedimentary metagenomes.</title>
        <authorList>
            <person name="Kawai M."/>
            <person name="Futagami T."/>
            <person name="Toyoda A."/>
            <person name="Takaki Y."/>
            <person name="Nishi S."/>
            <person name="Hori S."/>
            <person name="Arai W."/>
            <person name="Tsubouchi T."/>
            <person name="Morono Y."/>
            <person name="Uchiyama I."/>
            <person name="Ito T."/>
            <person name="Fujiyama A."/>
            <person name="Inagaki F."/>
            <person name="Takami H."/>
        </authorList>
    </citation>
    <scope>NUCLEOTIDE SEQUENCE</scope>
    <source>
        <strain evidence="7">Expedition CK06-06</strain>
    </source>
</reference>
<comment type="caution">
    <text evidence="7">The sequence shown here is derived from an EMBL/GenBank/DDBJ whole genome shotgun (WGS) entry which is preliminary data.</text>
</comment>
<dbReference type="Pfam" id="PF01384">
    <property type="entry name" value="PHO4"/>
    <property type="match status" value="1"/>
</dbReference>
<keyword evidence="3 6" id="KW-0812">Transmembrane</keyword>
<gene>
    <name evidence="7" type="ORF">S12H4_49812</name>
</gene>
<proteinExistence type="predicted"/>
<evidence type="ECO:0000256" key="2">
    <source>
        <dbReference type="ARBA" id="ARBA00022448"/>
    </source>
</evidence>
<evidence type="ECO:0000256" key="3">
    <source>
        <dbReference type="ARBA" id="ARBA00022692"/>
    </source>
</evidence>
<evidence type="ECO:0008006" key="8">
    <source>
        <dbReference type="Google" id="ProtNLM"/>
    </source>
</evidence>
<sequence length="223" mass="25080">KFYNQRKKEQSISFDMLRASVNLVLASILIAMGTSLKLPLSTTYVTFMVIMGTSLADRAWGRESAVNRITGVITVISGWFFTALSAFTVAFLVALIIHWTGFTGIILLILLVLFIVIKTRTVHKKRDEEEQKIKESYYADEELKSENILETCKKDVSEIISSISKLFSNIYTGLIKEDRKSLKGTLKEIKLTRSLPAKAMASANVPTRTINFNILILKSQFST</sequence>
<keyword evidence="4 6" id="KW-1133">Transmembrane helix</keyword>
<dbReference type="SUPFAM" id="SSF103473">
    <property type="entry name" value="MFS general substrate transporter"/>
    <property type="match status" value="1"/>
</dbReference>
<dbReference type="EMBL" id="BARW01031293">
    <property type="protein sequence ID" value="GAJ14824.1"/>
    <property type="molecule type" value="Genomic_DNA"/>
</dbReference>
<comment type="subcellular location">
    <subcellularLocation>
        <location evidence="1">Membrane</location>
        <topology evidence="1">Multi-pass membrane protein</topology>
    </subcellularLocation>
</comment>
<dbReference type="AlphaFoldDB" id="X1UBF3"/>
<feature type="transmembrane region" description="Helical" evidence="6">
    <location>
        <begin position="96"/>
        <end position="117"/>
    </location>
</feature>
<organism evidence="7">
    <name type="scientific">marine sediment metagenome</name>
    <dbReference type="NCBI Taxonomy" id="412755"/>
    <lineage>
        <taxon>unclassified sequences</taxon>
        <taxon>metagenomes</taxon>
        <taxon>ecological metagenomes</taxon>
    </lineage>
</organism>
<keyword evidence="2" id="KW-0813">Transport</keyword>
<evidence type="ECO:0000256" key="4">
    <source>
        <dbReference type="ARBA" id="ARBA00022989"/>
    </source>
</evidence>
<evidence type="ECO:0000256" key="6">
    <source>
        <dbReference type="SAM" id="Phobius"/>
    </source>
</evidence>
<feature type="transmembrane region" description="Helical" evidence="6">
    <location>
        <begin position="12"/>
        <end position="32"/>
    </location>
</feature>
<name>X1UBF3_9ZZZZ</name>
<dbReference type="InterPro" id="IPR001204">
    <property type="entry name" value="Phos_transporter"/>
</dbReference>
<dbReference type="GO" id="GO:0006817">
    <property type="term" value="P:phosphate ion transport"/>
    <property type="evidence" value="ECO:0007669"/>
    <property type="project" value="InterPro"/>
</dbReference>
<evidence type="ECO:0000256" key="5">
    <source>
        <dbReference type="ARBA" id="ARBA00023136"/>
    </source>
</evidence>
<accession>X1UBF3</accession>
<evidence type="ECO:0000256" key="1">
    <source>
        <dbReference type="ARBA" id="ARBA00004141"/>
    </source>
</evidence>
<dbReference type="InterPro" id="IPR036259">
    <property type="entry name" value="MFS_trans_sf"/>
</dbReference>
<feature type="transmembrane region" description="Helical" evidence="6">
    <location>
        <begin position="69"/>
        <end position="90"/>
    </location>
</feature>
<feature type="non-terminal residue" evidence="7">
    <location>
        <position position="1"/>
    </location>
</feature>
<protein>
    <recommendedName>
        <fullName evidence="8">Phosphate transporter</fullName>
    </recommendedName>
</protein>